<accession>A0A2W7IJX7</accession>
<reference evidence="3 4" key="1">
    <citation type="submission" date="2018-06" db="EMBL/GenBank/DDBJ databases">
        <title>Genomic Encyclopedia of Archaeal and Bacterial Type Strains, Phase II (KMG-II): from individual species to whole genera.</title>
        <authorList>
            <person name="Goeker M."/>
        </authorList>
    </citation>
    <scope>NUCLEOTIDE SEQUENCE [LARGE SCALE GENOMIC DNA]</scope>
    <source>
        <strain evidence="3 4">DSM 24525</strain>
    </source>
</reference>
<evidence type="ECO:0000313" key="4">
    <source>
        <dbReference type="Proteomes" id="UP000249688"/>
    </source>
</evidence>
<gene>
    <name evidence="3" type="ORF">C8P66_10750</name>
</gene>
<feature type="chain" id="PRO_5015920500" evidence="1">
    <location>
        <begin position="20"/>
        <end position="281"/>
    </location>
</feature>
<dbReference type="Proteomes" id="UP000249688">
    <property type="component" value="Unassembled WGS sequence"/>
</dbReference>
<sequence length="281" mass="30314">MLRPLCLLLLLAGCAVPVAPPPPPLPYPPSVRLRLLDIALGEWREWGAMEADDSHPTPPPRGEALAENFPRLVAYWRSVPDDEGAVAQNRTIYARDPANPPGGLWAEPAWSAAFISYLMVRAGVDRREFPPDASHVAYLDALTATAAAWPAQAPFLPVSPLVAVPVPGDLVCVDRSRVPLTDWSQRQGELRQFRPTHCDLVVSSGPGAVEAIGGNVGDAVLRTRYGTDGLGRLLPRRPGRAPWLVVMRNRLGLLPPFGGEVSARVFTDPSGYARPIARPSG</sequence>
<evidence type="ECO:0000313" key="3">
    <source>
        <dbReference type="EMBL" id="PZW47012.1"/>
    </source>
</evidence>
<feature type="domain" description="DUF2272" evidence="2">
    <location>
        <begin position="106"/>
        <end position="248"/>
    </location>
</feature>
<dbReference type="Pfam" id="PF10030">
    <property type="entry name" value="DUF2272"/>
    <property type="match status" value="1"/>
</dbReference>
<dbReference type="RefSeq" id="WP_245903297.1">
    <property type="nucleotide sequence ID" value="NZ_QKYU01000007.1"/>
</dbReference>
<evidence type="ECO:0000256" key="1">
    <source>
        <dbReference type="SAM" id="SignalP"/>
    </source>
</evidence>
<evidence type="ECO:0000259" key="2">
    <source>
        <dbReference type="Pfam" id="PF10030"/>
    </source>
</evidence>
<name>A0A2W7IJX7_9PROT</name>
<keyword evidence="1" id="KW-0732">Signal</keyword>
<feature type="signal peptide" evidence="1">
    <location>
        <begin position="1"/>
        <end position="19"/>
    </location>
</feature>
<keyword evidence="4" id="KW-1185">Reference proteome</keyword>
<organism evidence="3 4">
    <name type="scientific">Humitalea rosea</name>
    <dbReference type="NCBI Taxonomy" id="990373"/>
    <lineage>
        <taxon>Bacteria</taxon>
        <taxon>Pseudomonadati</taxon>
        <taxon>Pseudomonadota</taxon>
        <taxon>Alphaproteobacteria</taxon>
        <taxon>Acetobacterales</taxon>
        <taxon>Roseomonadaceae</taxon>
        <taxon>Humitalea</taxon>
    </lineage>
</organism>
<comment type="caution">
    <text evidence="3">The sequence shown here is derived from an EMBL/GenBank/DDBJ whole genome shotgun (WGS) entry which is preliminary data.</text>
</comment>
<protein>
    <submittedName>
        <fullName evidence="3">Uncharacterized protein DUF2272</fullName>
    </submittedName>
</protein>
<proteinExistence type="predicted"/>
<dbReference type="AlphaFoldDB" id="A0A2W7IJX7"/>
<dbReference type="EMBL" id="QKYU01000007">
    <property type="protein sequence ID" value="PZW47012.1"/>
    <property type="molecule type" value="Genomic_DNA"/>
</dbReference>
<dbReference type="InterPro" id="IPR019262">
    <property type="entry name" value="DUF2272"/>
</dbReference>